<dbReference type="AlphaFoldDB" id="A0AAP9QZZ3"/>
<dbReference type="Proteomes" id="UP000514462">
    <property type="component" value="Chromosome"/>
</dbReference>
<evidence type="ECO:0000313" key="1">
    <source>
        <dbReference type="EMBL" id="QMR41534.1"/>
    </source>
</evidence>
<accession>A0AAP9QZZ3</accession>
<reference evidence="2" key="1">
    <citation type="submission" date="2020-06" db="EMBL/GenBank/DDBJ databases">
        <title>REHAB project genomes.</title>
        <authorList>
            <person name="Shaw L.P."/>
        </authorList>
    </citation>
    <scope>NUCLEOTIDE SEQUENCE [LARGE SCALE GENOMIC DNA]</scope>
    <source>
        <strain evidence="2">RHBSTW-00938</strain>
    </source>
</reference>
<sequence length="208" mass="23646">MHKNDAVSPEQTVADLSHLAWCALVALRLAHLEGQALSPLMTHTFLLRWLASAQKQRRFPKTVAPDIESLLNNARRNGQAAKLQHRLEYLWQSCSSPVDEQSDLFRLTYAIEALKAAGWQNISLPDNEWHIDKLIEEFSDEDTIMLIQKSALVQAFTDDGTLKSTLDFLVRGNRDFFSQTMRAQDLTVTIKENIGNWLIMSLNIKKAV</sequence>
<dbReference type="InterPro" id="IPR021316">
    <property type="entry name" value="DUF2913"/>
</dbReference>
<evidence type="ECO:0000313" key="2">
    <source>
        <dbReference type="Proteomes" id="UP000514462"/>
    </source>
</evidence>
<organism evidence="1 2">
    <name type="scientific">Klebsiella aerogenes</name>
    <name type="common">Enterobacter aerogenes</name>
    <dbReference type="NCBI Taxonomy" id="548"/>
    <lineage>
        <taxon>Bacteria</taxon>
        <taxon>Pseudomonadati</taxon>
        <taxon>Pseudomonadota</taxon>
        <taxon>Gammaproteobacteria</taxon>
        <taxon>Enterobacterales</taxon>
        <taxon>Enterobacteriaceae</taxon>
        <taxon>Klebsiella/Raoultella group</taxon>
        <taxon>Klebsiella</taxon>
    </lineage>
</organism>
<name>A0AAP9QZZ3_KLEAE</name>
<dbReference type="Pfam" id="PF11140">
    <property type="entry name" value="DUF2913"/>
    <property type="match status" value="1"/>
</dbReference>
<dbReference type="RefSeq" id="WP_182014628.1">
    <property type="nucleotide sequence ID" value="NZ_CP055904.1"/>
</dbReference>
<gene>
    <name evidence="1" type="ORF">HV331_19435</name>
</gene>
<protein>
    <submittedName>
        <fullName evidence="1">DUF2913 family protein</fullName>
    </submittedName>
</protein>
<proteinExistence type="predicted"/>
<dbReference type="EMBL" id="CP055904">
    <property type="protein sequence ID" value="QMR41534.1"/>
    <property type="molecule type" value="Genomic_DNA"/>
</dbReference>